<dbReference type="SUPFAM" id="SSF53137">
    <property type="entry name" value="Translational machinery components"/>
    <property type="match status" value="1"/>
</dbReference>
<evidence type="ECO:0008006" key="5">
    <source>
        <dbReference type="Google" id="ProtNLM"/>
    </source>
</evidence>
<proteinExistence type="inferred from homology"/>
<dbReference type="AlphaFoldDB" id="A0A382YEK9"/>
<dbReference type="GO" id="GO:0003735">
    <property type="term" value="F:structural constituent of ribosome"/>
    <property type="evidence" value="ECO:0007669"/>
    <property type="project" value="InterPro"/>
</dbReference>
<keyword evidence="2" id="KW-0689">Ribosomal protein</keyword>
<dbReference type="InterPro" id="IPR005484">
    <property type="entry name" value="Ribosomal_uL18_bac/plant/anim"/>
</dbReference>
<dbReference type="Gene3D" id="3.30.420.100">
    <property type="match status" value="1"/>
</dbReference>
<accession>A0A382YEK9</accession>
<feature type="non-terminal residue" evidence="4">
    <location>
        <position position="42"/>
    </location>
</feature>
<evidence type="ECO:0000256" key="3">
    <source>
        <dbReference type="ARBA" id="ARBA00023274"/>
    </source>
</evidence>
<reference evidence="4" key="1">
    <citation type="submission" date="2018-05" db="EMBL/GenBank/DDBJ databases">
        <authorList>
            <person name="Lanie J.A."/>
            <person name="Ng W.-L."/>
            <person name="Kazmierczak K.M."/>
            <person name="Andrzejewski T.M."/>
            <person name="Davidsen T.M."/>
            <person name="Wayne K.J."/>
            <person name="Tettelin H."/>
            <person name="Glass J.I."/>
            <person name="Rusch D."/>
            <person name="Podicherti R."/>
            <person name="Tsui H.-C.T."/>
            <person name="Winkler M.E."/>
        </authorList>
    </citation>
    <scope>NUCLEOTIDE SEQUENCE</scope>
</reference>
<dbReference type="GO" id="GO:1990904">
    <property type="term" value="C:ribonucleoprotein complex"/>
    <property type="evidence" value="ECO:0007669"/>
    <property type="project" value="UniProtKB-KW"/>
</dbReference>
<organism evidence="4">
    <name type="scientific">marine metagenome</name>
    <dbReference type="NCBI Taxonomy" id="408172"/>
    <lineage>
        <taxon>unclassified sequences</taxon>
        <taxon>metagenomes</taxon>
        <taxon>ecological metagenomes</taxon>
    </lineage>
</organism>
<dbReference type="GO" id="GO:0006412">
    <property type="term" value="P:translation"/>
    <property type="evidence" value="ECO:0007669"/>
    <property type="project" value="InterPro"/>
</dbReference>
<sequence length="42" mass="5286">MRADKKRDLVKRRRWRIRKKIVGTVERPRMSVRFTNKNIYVQ</sequence>
<gene>
    <name evidence="4" type="ORF">METZ01_LOCUS434606</name>
</gene>
<protein>
    <recommendedName>
        <fullName evidence="5">50S ribosomal protein L18</fullName>
    </recommendedName>
</protein>
<evidence type="ECO:0000256" key="1">
    <source>
        <dbReference type="ARBA" id="ARBA00007116"/>
    </source>
</evidence>
<dbReference type="GO" id="GO:0005840">
    <property type="term" value="C:ribosome"/>
    <property type="evidence" value="ECO:0007669"/>
    <property type="project" value="UniProtKB-KW"/>
</dbReference>
<dbReference type="Pfam" id="PF00861">
    <property type="entry name" value="Ribosomal_L18p"/>
    <property type="match status" value="1"/>
</dbReference>
<name>A0A382YEK9_9ZZZZ</name>
<comment type="similarity">
    <text evidence="1">Belongs to the universal ribosomal protein uL18 family.</text>
</comment>
<keyword evidence="3" id="KW-0687">Ribonucleoprotein</keyword>
<dbReference type="EMBL" id="UINC01175233">
    <property type="protein sequence ID" value="SVD81752.1"/>
    <property type="molecule type" value="Genomic_DNA"/>
</dbReference>
<evidence type="ECO:0000313" key="4">
    <source>
        <dbReference type="EMBL" id="SVD81752.1"/>
    </source>
</evidence>
<evidence type="ECO:0000256" key="2">
    <source>
        <dbReference type="ARBA" id="ARBA00022980"/>
    </source>
</evidence>